<protein>
    <submittedName>
        <fullName evidence="2">Transposase</fullName>
    </submittedName>
</protein>
<dbReference type="PROSITE" id="PS50994">
    <property type="entry name" value="INTEGRASE"/>
    <property type="match status" value="1"/>
</dbReference>
<dbReference type="NCBIfam" id="NF033516">
    <property type="entry name" value="transpos_IS3"/>
    <property type="match status" value="1"/>
</dbReference>
<reference evidence="2 3" key="1">
    <citation type="submission" date="2016-12" db="EMBL/GenBank/DDBJ databases">
        <title>Diversity of luminous bacteria.</title>
        <authorList>
            <person name="Yoshizawa S."/>
            <person name="Kogure K."/>
        </authorList>
    </citation>
    <scope>NUCLEOTIDE SEQUENCE [LARGE SCALE GENOMIC DNA]</scope>
    <source>
        <strain evidence="2 3">ATCC 33715</strain>
    </source>
</reference>
<dbReference type="InterPro" id="IPR001584">
    <property type="entry name" value="Integrase_cat-core"/>
</dbReference>
<sequence>MRYQFIQQHKEDWPITMLCAVMNVGTSSFYTWQKKPKNVIDINRFQFDVAVKETFKEHKMTLGSRRMVSELAKKGSIIGRYKARMTMRRLGLVPRYPKKFKVTTDSTHNNRIEPNRLDRKFLVNKINTCWTTDITYIHTHQGFIYLAVVMDLYSRRIVGWSIADHMKTSLCNSALQMAFWQRKPPAGLLHHSDRGSQYTSYEYRSLMKDMKMNISMSGKGECWDNAPTERFFRSLKHEQLNYETFKTKKEAKLSILDYLAYYNELRPHTANGYLSPLQYEKETRDLVSGFC</sequence>
<dbReference type="Pfam" id="PF00665">
    <property type="entry name" value="rve"/>
    <property type="match status" value="1"/>
</dbReference>
<evidence type="ECO:0000313" key="2">
    <source>
        <dbReference type="EMBL" id="PQJ88531.1"/>
    </source>
</evidence>
<dbReference type="SUPFAM" id="SSF53098">
    <property type="entry name" value="Ribonuclease H-like"/>
    <property type="match status" value="1"/>
</dbReference>
<dbReference type="Pfam" id="PF13333">
    <property type="entry name" value="rve_2"/>
    <property type="match status" value="1"/>
</dbReference>
<accession>A0A2S7XAZ7</accession>
<dbReference type="GO" id="GO:0015074">
    <property type="term" value="P:DNA integration"/>
    <property type="evidence" value="ECO:0007669"/>
    <property type="project" value="InterPro"/>
</dbReference>
<gene>
    <name evidence="2" type="ORF">BTO22_02615</name>
</gene>
<dbReference type="InterPro" id="IPR048020">
    <property type="entry name" value="Transpos_IS3"/>
</dbReference>
<evidence type="ECO:0000259" key="1">
    <source>
        <dbReference type="PROSITE" id="PS50994"/>
    </source>
</evidence>
<dbReference type="Gene3D" id="3.30.420.10">
    <property type="entry name" value="Ribonuclease H-like superfamily/Ribonuclease H"/>
    <property type="match status" value="1"/>
</dbReference>
<proteinExistence type="predicted"/>
<evidence type="ECO:0000313" key="3">
    <source>
        <dbReference type="Proteomes" id="UP000239263"/>
    </source>
</evidence>
<dbReference type="InterPro" id="IPR050900">
    <property type="entry name" value="Transposase_IS3/IS150/IS904"/>
</dbReference>
<dbReference type="Proteomes" id="UP000239263">
    <property type="component" value="Unassembled WGS sequence"/>
</dbReference>
<dbReference type="InterPro" id="IPR036397">
    <property type="entry name" value="RNaseH_sf"/>
</dbReference>
<dbReference type="PANTHER" id="PTHR46889:SF4">
    <property type="entry name" value="TRANSPOSASE INSO FOR INSERTION SEQUENCE ELEMENT IS911B-RELATED"/>
    <property type="match status" value="1"/>
</dbReference>
<dbReference type="EMBL" id="MSCO01000001">
    <property type="protein sequence ID" value="PQJ88531.1"/>
    <property type="molecule type" value="Genomic_DNA"/>
</dbReference>
<dbReference type="AlphaFoldDB" id="A0A2S7XAZ7"/>
<organism evidence="2 3">
    <name type="scientific">Aliivibrio sifiae</name>
    <dbReference type="NCBI Taxonomy" id="566293"/>
    <lineage>
        <taxon>Bacteria</taxon>
        <taxon>Pseudomonadati</taxon>
        <taxon>Pseudomonadota</taxon>
        <taxon>Gammaproteobacteria</taxon>
        <taxon>Vibrionales</taxon>
        <taxon>Vibrionaceae</taxon>
        <taxon>Aliivibrio</taxon>
    </lineage>
</organism>
<name>A0A2S7XAZ7_9GAMM</name>
<dbReference type="Pfam" id="PF13276">
    <property type="entry name" value="HTH_21"/>
    <property type="match status" value="1"/>
</dbReference>
<dbReference type="PANTHER" id="PTHR46889">
    <property type="entry name" value="TRANSPOSASE INSF FOR INSERTION SEQUENCE IS3B-RELATED"/>
    <property type="match status" value="1"/>
</dbReference>
<dbReference type="InterPro" id="IPR025948">
    <property type="entry name" value="HTH-like_dom"/>
</dbReference>
<comment type="caution">
    <text evidence="2">The sequence shown here is derived from an EMBL/GenBank/DDBJ whole genome shotgun (WGS) entry which is preliminary data.</text>
</comment>
<dbReference type="InterPro" id="IPR012337">
    <property type="entry name" value="RNaseH-like_sf"/>
</dbReference>
<feature type="domain" description="Integrase catalytic" evidence="1">
    <location>
        <begin position="110"/>
        <end position="284"/>
    </location>
</feature>
<dbReference type="GO" id="GO:0003676">
    <property type="term" value="F:nucleic acid binding"/>
    <property type="evidence" value="ECO:0007669"/>
    <property type="project" value="InterPro"/>
</dbReference>